<keyword evidence="1" id="KW-0175">Coiled coil</keyword>
<evidence type="ECO:0008006" key="5">
    <source>
        <dbReference type="Google" id="ProtNLM"/>
    </source>
</evidence>
<feature type="coiled-coil region" evidence="1">
    <location>
        <begin position="87"/>
        <end position="122"/>
    </location>
</feature>
<dbReference type="Proteomes" id="UP000184020">
    <property type="component" value="Unassembled WGS sequence"/>
</dbReference>
<proteinExistence type="predicted"/>
<keyword evidence="2" id="KW-0732">Signal</keyword>
<sequence length="205" mass="24412">MRIKAPLLLNLTLFLYSVNISAQSKNPLFTEIEKSKNQKIDSLINFNTDKNRLQYLAVLPSINYDFYDKKINVGISLSNLSLFYQTKQRNKIELERLKFQLNEKKENDILTLEKEYELILDTYEVLSLELDNTTLTKEIFNLKKAQYENNKINLEEWLNVQKNNQDRNLVILTKRKSLISKMKQFEVRIKSRCFQKELEHLLSNK</sequence>
<protein>
    <recommendedName>
        <fullName evidence="5">Outer membrane efflux protein</fullName>
    </recommendedName>
</protein>
<evidence type="ECO:0000313" key="4">
    <source>
        <dbReference type="Proteomes" id="UP000184020"/>
    </source>
</evidence>
<gene>
    <name evidence="3" type="ORF">SAMN05444372_12114</name>
</gene>
<dbReference type="STRING" id="229205.SAMN05444372_12114"/>
<accession>A0A1M5QZ37</accession>
<dbReference type="AlphaFoldDB" id="A0A1M5QZ37"/>
<dbReference type="EMBL" id="FQWF01000021">
    <property type="protein sequence ID" value="SHH19070.1"/>
    <property type="molecule type" value="Genomic_DNA"/>
</dbReference>
<feature type="signal peptide" evidence="2">
    <location>
        <begin position="1"/>
        <end position="22"/>
    </location>
</feature>
<evidence type="ECO:0000313" key="3">
    <source>
        <dbReference type="EMBL" id="SHH19070.1"/>
    </source>
</evidence>
<organism evidence="3 4">
    <name type="scientific">Flavobacterium micromati</name>
    <dbReference type="NCBI Taxonomy" id="229205"/>
    <lineage>
        <taxon>Bacteria</taxon>
        <taxon>Pseudomonadati</taxon>
        <taxon>Bacteroidota</taxon>
        <taxon>Flavobacteriia</taxon>
        <taxon>Flavobacteriales</taxon>
        <taxon>Flavobacteriaceae</taxon>
        <taxon>Flavobacterium</taxon>
    </lineage>
</organism>
<feature type="chain" id="PRO_5012386813" description="Outer membrane efflux protein" evidence="2">
    <location>
        <begin position="23"/>
        <end position="205"/>
    </location>
</feature>
<dbReference type="OrthoDB" id="9833510at2"/>
<evidence type="ECO:0000256" key="1">
    <source>
        <dbReference type="SAM" id="Coils"/>
    </source>
</evidence>
<keyword evidence="4" id="KW-1185">Reference proteome</keyword>
<dbReference type="RefSeq" id="WP_073022088.1">
    <property type="nucleotide sequence ID" value="NZ_FQWF01000021.1"/>
</dbReference>
<evidence type="ECO:0000256" key="2">
    <source>
        <dbReference type="SAM" id="SignalP"/>
    </source>
</evidence>
<name>A0A1M5QZ37_9FLAO</name>
<reference evidence="4" key="1">
    <citation type="submission" date="2016-11" db="EMBL/GenBank/DDBJ databases">
        <authorList>
            <person name="Varghese N."/>
            <person name="Submissions S."/>
        </authorList>
    </citation>
    <scope>NUCLEOTIDE SEQUENCE [LARGE SCALE GENOMIC DNA]</scope>
    <source>
        <strain evidence="4">DSM 17659</strain>
    </source>
</reference>